<dbReference type="PANTHER" id="PTHR15549">
    <property type="entry name" value="PAIRED IMMUNOGLOBULIN-LIKE TYPE 2 RECEPTOR"/>
    <property type="match status" value="1"/>
</dbReference>
<keyword evidence="3 6" id="KW-1133">Transmembrane helix</keyword>
<accession>A0A1Y2H4Z3</accession>
<dbReference type="InterPro" id="IPR051694">
    <property type="entry name" value="Immunoregulatory_rcpt-like"/>
</dbReference>
<dbReference type="GeneID" id="33569237"/>
<feature type="region of interest" description="Disordered" evidence="5">
    <location>
        <begin position="255"/>
        <end position="275"/>
    </location>
</feature>
<comment type="subcellular location">
    <subcellularLocation>
        <location evidence="1">Membrane</location>
        <topology evidence="1">Single-pass membrane protein</topology>
    </subcellularLocation>
</comment>
<dbReference type="GO" id="GO:0071944">
    <property type="term" value="C:cell periphery"/>
    <property type="evidence" value="ECO:0007669"/>
    <property type="project" value="UniProtKB-ARBA"/>
</dbReference>
<evidence type="ECO:0000313" key="7">
    <source>
        <dbReference type="EMBL" id="ORZ29051.1"/>
    </source>
</evidence>
<feature type="transmembrane region" description="Helical" evidence="6">
    <location>
        <begin position="211"/>
        <end position="235"/>
    </location>
</feature>
<keyword evidence="4 6" id="KW-0472">Membrane</keyword>
<evidence type="ECO:0000256" key="6">
    <source>
        <dbReference type="SAM" id="Phobius"/>
    </source>
</evidence>
<organism evidence="7 8">
    <name type="scientific">Lobosporangium transversale</name>
    <dbReference type="NCBI Taxonomy" id="64571"/>
    <lineage>
        <taxon>Eukaryota</taxon>
        <taxon>Fungi</taxon>
        <taxon>Fungi incertae sedis</taxon>
        <taxon>Mucoromycota</taxon>
        <taxon>Mortierellomycotina</taxon>
        <taxon>Mortierellomycetes</taxon>
        <taxon>Mortierellales</taxon>
        <taxon>Mortierellaceae</taxon>
        <taxon>Lobosporangium</taxon>
    </lineage>
</organism>
<feature type="region of interest" description="Disordered" evidence="5">
    <location>
        <begin position="355"/>
        <end position="401"/>
    </location>
</feature>
<dbReference type="RefSeq" id="XP_021886724.1">
    <property type="nucleotide sequence ID" value="XM_022027394.1"/>
</dbReference>
<proteinExistence type="predicted"/>
<feature type="region of interest" description="Disordered" evidence="5">
    <location>
        <begin position="294"/>
        <end position="339"/>
    </location>
</feature>
<sequence>MPSPNSLASSRPINSSLRRSRRSIYLIVAGCLMTCLSVARADILCSSPNSGSFEAGQPLVLDWSSDASSPKVADIVSMRATLVCDTGVSIANTEITTWASPFTWTVPNVGNATVPGGTTGTCLNNSFHVFYEGEYWAVRNFFKKSYRAECKSITILPAPNVTPTTTTLAPTTTTTSGTTSRRASKSASTSASPESTDPSTPDSEDSQPKTFVIVIVAIMAGLVLFLVAFGTWWYLRKQRIKRMENAIMPWSSQSNNQFSKVPSMDEGHRDAGVSSPATVAGVVSGAAVARTYTNKPQPQIPQPTHGYYQEGGHKGYGQQGAGGGYGDSNNGYDAPPEDEYYNPYYAQGRNQGYGQGHIPGGMNTADQYHAGSYQQSSPPQQHHPGYFPPPPPVNANAHPMSPSVNMSPTSVPNNITTTTLISTATTSSGRSPQAILPEKGHPVEEKGYQEIPMRNLGPSS</sequence>
<dbReference type="GO" id="GO:0016020">
    <property type="term" value="C:membrane"/>
    <property type="evidence" value="ECO:0007669"/>
    <property type="project" value="UniProtKB-SubCell"/>
</dbReference>
<feature type="compositionally biased region" description="Low complexity" evidence="5">
    <location>
        <begin position="163"/>
        <end position="201"/>
    </location>
</feature>
<comment type="caution">
    <text evidence="7">The sequence shown here is derived from an EMBL/GenBank/DDBJ whole genome shotgun (WGS) entry which is preliminary data.</text>
</comment>
<gene>
    <name evidence="7" type="ORF">BCR41DRAFT_382920</name>
</gene>
<evidence type="ECO:0000256" key="4">
    <source>
        <dbReference type="ARBA" id="ARBA00023136"/>
    </source>
</evidence>
<dbReference type="AlphaFoldDB" id="A0A1Y2H4Z3"/>
<dbReference type="OrthoDB" id="2445818at2759"/>
<keyword evidence="2 6" id="KW-0812">Transmembrane</keyword>
<dbReference type="PANTHER" id="PTHR15549:SF30">
    <property type="entry name" value="MID2 DOMAIN-CONTAINING PROTEIN"/>
    <property type="match status" value="1"/>
</dbReference>
<evidence type="ECO:0000256" key="1">
    <source>
        <dbReference type="ARBA" id="ARBA00004167"/>
    </source>
</evidence>
<evidence type="ECO:0000256" key="2">
    <source>
        <dbReference type="ARBA" id="ARBA00022692"/>
    </source>
</evidence>
<evidence type="ECO:0000313" key="8">
    <source>
        <dbReference type="Proteomes" id="UP000193648"/>
    </source>
</evidence>
<evidence type="ECO:0000256" key="3">
    <source>
        <dbReference type="ARBA" id="ARBA00022989"/>
    </source>
</evidence>
<evidence type="ECO:0000256" key="5">
    <source>
        <dbReference type="SAM" id="MobiDB-lite"/>
    </source>
</evidence>
<feature type="compositionally biased region" description="Gly residues" evidence="5">
    <location>
        <begin position="314"/>
        <end position="326"/>
    </location>
</feature>
<dbReference type="InParanoid" id="A0A1Y2H4Z3"/>
<feature type="compositionally biased region" description="Basic and acidic residues" evidence="5">
    <location>
        <begin position="438"/>
        <end position="448"/>
    </location>
</feature>
<dbReference type="Proteomes" id="UP000193648">
    <property type="component" value="Unassembled WGS sequence"/>
</dbReference>
<reference evidence="7 8" key="1">
    <citation type="submission" date="2016-07" db="EMBL/GenBank/DDBJ databases">
        <title>Pervasive Adenine N6-methylation of Active Genes in Fungi.</title>
        <authorList>
            <consortium name="DOE Joint Genome Institute"/>
            <person name="Mondo S.J."/>
            <person name="Dannebaum R.O."/>
            <person name="Kuo R.C."/>
            <person name="Labutti K."/>
            <person name="Haridas S."/>
            <person name="Kuo A."/>
            <person name="Salamov A."/>
            <person name="Ahrendt S.R."/>
            <person name="Lipzen A."/>
            <person name="Sullivan W."/>
            <person name="Andreopoulos W.B."/>
            <person name="Clum A."/>
            <person name="Lindquist E."/>
            <person name="Daum C."/>
            <person name="Ramamoorthy G.K."/>
            <person name="Gryganskyi A."/>
            <person name="Culley D."/>
            <person name="Magnuson J.K."/>
            <person name="James T.Y."/>
            <person name="O'Malley M.A."/>
            <person name="Stajich J.E."/>
            <person name="Spatafora J.W."/>
            <person name="Visel A."/>
            <person name="Grigoriev I.V."/>
        </authorList>
    </citation>
    <scope>NUCLEOTIDE SEQUENCE [LARGE SCALE GENOMIC DNA]</scope>
    <source>
        <strain evidence="7 8">NRRL 3116</strain>
    </source>
</reference>
<keyword evidence="8" id="KW-1185">Reference proteome</keyword>
<dbReference type="EMBL" id="MCFF01000001">
    <property type="protein sequence ID" value="ORZ29051.1"/>
    <property type="molecule type" value="Genomic_DNA"/>
</dbReference>
<name>A0A1Y2H4Z3_9FUNG</name>
<feature type="compositionally biased region" description="Low complexity" evidence="5">
    <location>
        <begin position="371"/>
        <end position="385"/>
    </location>
</feature>
<feature type="region of interest" description="Disordered" evidence="5">
    <location>
        <begin position="421"/>
        <end position="460"/>
    </location>
</feature>
<protein>
    <submittedName>
        <fullName evidence="7">Uncharacterized protein</fullName>
    </submittedName>
</protein>
<feature type="region of interest" description="Disordered" evidence="5">
    <location>
        <begin position="163"/>
        <end position="206"/>
    </location>
</feature>